<evidence type="ECO:0000256" key="3">
    <source>
        <dbReference type="ARBA" id="ARBA00011881"/>
    </source>
</evidence>
<dbReference type="PANTHER" id="PTHR42862:SF1">
    <property type="entry name" value="DELTA-1-PYRROLINE-5-CARBOXYLATE DEHYDROGENASE 2, ISOFORM A-RELATED"/>
    <property type="match status" value="1"/>
</dbReference>
<comment type="subunit">
    <text evidence="3">Homotetramer.</text>
</comment>
<dbReference type="CDD" id="cd07124">
    <property type="entry name" value="ALDH_PutA-P5CDH-RocA"/>
    <property type="match status" value="1"/>
</dbReference>
<dbReference type="PROSITE" id="PS00070">
    <property type="entry name" value="ALDEHYDE_DEHYDR_CYS"/>
    <property type="match status" value="1"/>
</dbReference>
<dbReference type="InterPro" id="IPR005932">
    <property type="entry name" value="RocA"/>
</dbReference>
<dbReference type="FunFam" id="3.40.605.10:FF:000007">
    <property type="entry name" value="NAD/NADP-dependent betaine aldehyde dehydrogenase"/>
    <property type="match status" value="1"/>
</dbReference>
<dbReference type="GO" id="GO:0003842">
    <property type="term" value="F:L-glutamate gamma-semialdehyde dehydrogenase activity"/>
    <property type="evidence" value="ECO:0007669"/>
    <property type="project" value="UniProtKB-EC"/>
</dbReference>
<sequence>MSELNTSDSFRNETFADFTNEEAASSFREALSTARDMLGQNHQLYIGGTWKDSSDNSTFNSVNPSNPNEIIGTFSRGTKEDAEDAVVAAQNAFTSWSKTNYIDRANLLFKVADLMRERRHLFSAMMTLEVGKTWPEADGDTCEAIDFLDFYAREMLRYASRTDEVTPSPLGDDNRLVYLPIGVGAVIPPWNFPVAILAGMASVAIVTGNTVVLKPSSDSPMVGKMVTDLFIEAGLPDGVLNFLPASGPVGGEYLVTHPAIRFVSFTGSMAVGKGINEKASHVAKDQIWLKRVIAEMGGKDALLIDKDANLDLAAESIVLSAFGFQGQKCSACSRALIHKDVYDDLIPKVVSLASQINVGNPENQSIKMGPVINENSFNKCNKYLEIGKSEAELLLGGNNLDIDGGWFLEPTIFGNVLPGSRLEQDEIFGPILSLVKVDSYSHGVSVFNNTIYGLTGGYIGTRHLDDAIVDLHVGNLYLNRKITGALVDVEPFGGYNMSGTCSKAGGRDYLGLFLQMKSISERALPK</sequence>
<dbReference type="InterPro" id="IPR050485">
    <property type="entry name" value="Proline_metab_enzyme"/>
</dbReference>
<evidence type="ECO:0000256" key="8">
    <source>
        <dbReference type="PROSITE-ProRule" id="PRU10007"/>
    </source>
</evidence>
<dbReference type="InterPro" id="IPR016163">
    <property type="entry name" value="Ald_DH_C"/>
</dbReference>
<evidence type="ECO:0000313" key="12">
    <source>
        <dbReference type="Proteomes" id="UP000183815"/>
    </source>
</evidence>
<dbReference type="NCBIfam" id="NF002852">
    <property type="entry name" value="PRK03137.1"/>
    <property type="match status" value="1"/>
</dbReference>
<reference evidence="11 12" key="1">
    <citation type="submission" date="2016-08" db="EMBL/GenBank/DDBJ databases">
        <title>New Insights into Marine Group III Euryarchaeota, from dark to light.</title>
        <authorList>
            <person name="Haro-Moreno J.M."/>
            <person name="Rodriguez-Valera F."/>
            <person name="Lopez-Garcia P."/>
            <person name="Moreira D."/>
            <person name="Martin-Cuadrado A.B."/>
        </authorList>
    </citation>
    <scope>NUCLEOTIDE SEQUENCE [LARGE SCALE GENOMIC DNA]</scope>
    <source>
        <strain evidence="11">CG-Bathy1</strain>
    </source>
</reference>
<dbReference type="AlphaFoldDB" id="A0A1J5THG5"/>
<comment type="similarity">
    <text evidence="2 9">Belongs to the aldehyde dehydrogenase family.</text>
</comment>
<comment type="pathway">
    <text evidence="1">Amino-acid degradation; L-proline degradation into L-glutamate; L-glutamate from L-proline: step 2/2.</text>
</comment>
<keyword evidence="6" id="KW-0520">NAD</keyword>
<dbReference type="EMBL" id="MIYU01000001">
    <property type="protein sequence ID" value="OIR20394.1"/>
    <property type="molecule type" value="Genomic_DNA"/>
</dbReference>
<gene>
    <name evidence="11" type="ORF">BEU04_00920</name>
</gene>
<evidence type="ECO:0000313" key="11">
    <source>
        <dbReference type="EMBL" id="OIR20394.1"/>
    </source>
</evidence>
<evidence type="ECO:0000256" key="7">
    <source>
        <dbReference type="ARBA" id="ARBA00048142"/>
    </source>
</evidence>
<dbReference type="GO" id="GO:0010133">
    <property type="term" value="P:L-proline catabolic process to L-glutamate"/>
    <property type="evidence" value="ECO:0007669"/>
    <property type="project" value="TreeGrafter"/>
</dbReference>
<dbReference type="FunFam" id="3.40.309.10:FF:000005">
    <property type="entry name" value="1-pyrroline-5-carboxylate dehydrogenase 1"/>
    <property type="match status" value="1"/>
</dbReference>
<dbReference type="EC" id="1.2.1.88" evidence="4"/>
<dbReference type="InterPro" id="IPR015590">
    <property type="entry name" value="Aldehyde_DH_dom"/>
</dbReference>
<dbReference type="Gene3D" id="3.40.309.10">
    <property type="entry name" value="Aldehyde Dehydrogenase, Chain A, domain 2"/>
    <property type="match status" value="1"/>
</dbReference>
<name>A0A1J5THG5_9ARCH</name>
<evidence type="ECO:0000256" key="2">
    <source>
        <dbReference type="ARBA" id="ARBA00009986"/>
    </source>
</evidence>
<comment type="caution">
    <text evidence="11">The sequence shown here is derived from an EMBL/GenBank/DDBJ whole genome shotgun (WGS) entry which is preliminary data.</text>
</comment>
<dbReference type="SUPFAM" id="SSF53720">
    <property type="entry name" value="ALDH-like"/>
    <property type="match status" value="1"/>
</dbReference>
<dbReference type="GO" id="GO:0009898">
    <property type="term" value="C:cytoplasmic side of plasma membrane"/>
    <property type="evidence" value="ECO:0007669"/>
    <property type="project" value="TreeGrafter"/>
</dbReference>
<evidence type="ECO:0000256" key="4">
    <source>
        <dbReference type="ARBA" id="ARBA00012884"/>
    </source>
</evidence>
<organism evidence="11 12">
    <name type="scientific">Marine Group III euryarchaeote CG-Bathy1</name>
    <dbReference type="NCBI Taxonomy" id="1889001"/>
    <lineage>
        <taxon>Archaea</taxon>
        <taxon>Methanobacteriati</taxon>
        <taxon>Thermoplasmatota</taxon>
        <taxon>Thermoplasmata</taxon>
        <taxon>Candidatus Thermoprofundales</taxon>
    </lineage>
</organism>
<evidence type="ECO:0000256" key="1">
    <source>
        <dbReference type="ARBA" id="ARBA00004786"/>
    </source>
</evidence>
<dbReference type="InterPro" id="IPR016162">
    <property type="entry name" value="Ald_DH_N"/>
</dbReference>
<dbReference type="InterPro" id="IPR016160">
    <property type="entry name" value="Ald_DH_CS_CYS"/>
</dbReference>
<dbReference type="Gene3D" id="3.40.605.10">
    <property type="entry name" value="Aldehyde Dehydrogenase, Chain A, domain 1"/>
    <property type="match status" value="1"/>
</dbReference>
<keyword evidence="5 9" id="KW-0560">Oxidoreductase</keyword>
<dbReference type="Pfam" id="PF00171">
    <property type="entry name" value="Aldedh"/>
    <property type="match status" value="1"/>
</dbReference>
<evidence type="ECO:0000256" key="6">
    <source>
        <dbReference type="ARBA" id="ARBA00023027"/>
    </source>
</evidence>
<proteinExistence type="inferred from homology"/>
<evidence type="ECO:0000256" key="5">
    <source>
        <dbReference type="ARBA" id="ARBA00023002"/>
    </source>
</evidence>
<evidence type="ECO:0000259" key="10">
    <source>
        <dbReference type="Pfam" id="PF00171"/>
    </source>
</evidence>
<evidence type="ECO:0000256" key="9">
    <source>
        <dbReference type="RuleBase" id="RU003345"/>
    </source>
</evidence>
<dbReference type="Proteomes" id="UP000183815">
    <property type="component" value="Unassembled WGS sequence"/>
</dbReference>
<feature type="active site" evidence="8">
    <location>
        <position position="295"/>
    </location>
</feature>
<dbReference type="InterPro" id="IPR029510">
    <property type="entry name" value="Ald_DH_CS_GLU"/>
</dbReference>
<accession>A0A1J5THG5</accession>
<dbReference type="PANTHER" id="PTHR42862">
    <property type="entry name" value="DELTA-1-PYRROLINE-5-CARBOXYLATE DEHYDROGENASE 1, ISOFORM A-RELATED"/>
    <property type="match status" value="1"/>
</dbReference>
<dbReference type="PROSITE" id="PS00687">
    <property type="entry name" value="ALDEHYDE_DEHYDR_GLU"/>
    <property type="match status" value="1"/>
</dbReference>
<dbReference type="InterPro" id="IPR016161">
    <property type="entry name" value="Ald_DH/histidinol_DH"/>
</dbReference>
<protein>
    <recommendedName>
        <fullName evidence="4">L-glutamate gamma-semialdehyde dehydrogenase</fullName>
        <ecNumber evidence="4">1.2.1.88</ecNumber>
    </recommendedName>
</protein>
<feature type="domain" description="Aldehyde dehydrogenase" evidence="10">
    <location>
        <begin position="50"/>
        <end position="519"/>
    </location>
</feature>
<comment type="catalytic activity">
    <reaction evidence="7">
        <text>L-glutamate 5-semialdehyde + NAD(+) + H2O = L-glutamate + NADH + 2 H(+)</text>
        <dbReference type="Rhea" id="RHEA:30235"/>
        <dbReference type="ChEBI" id="CHEBI:15377"/>
        <dbReference type="ChEBI" id="CHEBI:15378"/>
        <dbReference type="ChEBI" id="CHEBI:29985"/>
        <dbReference type="ChEBI" id="CHEBI:57540"/>
        <dbReference type="ChEBI" id="CHEBI:57945"/>
        <dbReference type="ChEBI" id="CHEBI:58066"/>
        <dbReference type="EC" id="1.2.1.88"/>
    </reaction>
</comment>